<dbReference type="InParanoid" id="A0A482WUP7"/>
<feature type="compositionally biased region" description="Polar residues" evidence="1">
    <location>
        <begin position="82"/>
        <end position="119"/>
    </location>
</feature>
<organism evidence="2 3">
    <name type="scientific">Laodelphax striatellus</name>
    <name type="common">Small brown planthopper</name>
    <name type="synonym">Delphax striatella</name>
    <dbReference type="NCBI Taxonomy" id="195883"/>
    <lineage>
        <taxon>Eukaryota</taxon>
        <taxon>Metazoa</taxon>
        <taxon>Ecdysozoa</taxon>
        <taxon>Arthropoda</taxon>
        <taxon>Hexapoda</taxon>
        <taxon>Insecta</taxon>
        <taxon>Pterygota</taxon>
        <taxon>Neoptera</taxon>
        <taxon>Paraneoptera</taxon>
        <taxon>Hemiptera</taxon>
        <taxon>Auchenorrhyncha</taxon>
        <taxon>Fulgoroidea</taxon>
        <taxon>Delphacidae</taxon>
        <taxon>Criomorphinae</taxon>
        <taxon>Laodelphax</taxon>
    </lineage>
</organism>
<feature type="region of interest" description="Disordered" evidence="1">
    <location>
        <begin position="603"/>
        <end position="637"/>
    </location>
</feature>
<accession>A0A482WUP7</accession>
<feature type="compositionally biased region" description="Polar residues" evidence="1">
    <location>
        <begin position="1"/>
        <end position="15"/>
    </location>
</feature>
<dbReference type="AlphaFoldDB" id="A0A482WUP7"/>
<feature type="region of interest" description="Disordered" evidence="1">
    <location>
        <begin position="570"/>
        <end position="590"/>
    </location>
</feature>
<gene>
    <name evidence="2" type="ORF">LSTR_LSTR011078</name>
</gene>
<feature type="compositionally biased region" description="Low complexity" evidence="1">
    <location>
        <begin position="64"/>
        <end position="81"/>
    </location>
</feature>
<sequence>NTGMDQLYLPSQSDNKTCDVYSRLSPLPMYDHTPAGNVGGGRSTSATSLTSDNQGRLSPRNVHSPKSPRSSPKQLQKSSSSNITTPKSDSGFYSLSGWSSLEKSPVSPKSSATSYSTTKNPMAYANDNLIHIGRITQQHPISSSRVQQHVSPHHSYADTNANLYHDTELSEVQDILPGGHRASSFKTVRTPTNIHLESNYFVPPPAPSESMRRSYNYQSDYNQRLSSNQPDFLYHRDEETIYSVAGSNRPHDFTSVYTSGASFPPSTTVSTVPDLIGPHTKHKDFVQHRSHSTSSYSSPVHLSKKTLTRVHSTGSVPTTIGASVSGLEGYRTAMYRTMFPTGKITDALTYYPTSNTYTSAQCRSSSYQEEQQHWESVGTSERLPKIYRDDSVSSSMSNSTPPAYSSHQRWYDHRYYSTSLRDPTFNDSWTDQPVEYSIDNRLRNSATGESSVQNGQSHVNYYDASSVIVSQSGYISISSDIKDVGDDKLKKPRRVGSLKAAMSSVSNWLPDLHLSKRHRSHSLPTGVRKEDLILSKEASRGFMSKSGNGNLARKKKKLPLMSSMSNILQKAKWRGQNHAHSMSDPEHSDSEWVTARSSLYDDSEDSVFSDAQSEMSGFSRMSQKSLPSTMSIQQQMQQHQVQHQIQQQQLQQQQTQLQQHMQQRQQYQMQQQHDFQHNQAVQQQRLLQQEQGLLLQQQQMEQFQQMQHHQQQVQQIQQQQEQQRFQHQMQQLQLQQQQ</sequence>
<comment type="caution">
    <text evidence="2">The sequence shown here is derived from an EMBL/GenBank/DDBJ whole genome shotgun (WGS) entry which is preliminary data.</text>
</comment>
<feature type="compositionally biased region" description="Polar residues" evidence="1">
    <location>
        <begin position="609"/>
        <end position="632"/>
    </location>
</feature>
<dbReference type="Proteomes" id="UP000291343">
    <property type="component" value="Unassembled WGS sequence"/>
</dbReference>
<feature type="compositionally biased region" description="Basic and acidic residues" evidence="1">
    <location>
        <begin position="581"/>
        <end position="590"/>
    </location>
</feature>
<feature type="non-terminal residue" evidence="2">
    <location>
        <position position="738"/>
    </location>
</feature>
<reference evidence="2 3" key="1">
    <citation type="journal article" date="2017" name="Gigascience">
        <title>Genome sequence of the small brown planthopper, Laodelphax striatellus.</title>
        <authorList>
            <person name="Zhu J."/>
            <person name="Jiang F."/>
            <person name="Wang X."/>
            <person name="Yang P."/>
            <person name="Bao Y."/>
            <person name="Zhao W."/>
            <person name="Wang W."/>
            <person name="Lu H."/>
            <person name="Wang Q."/>
            <person name="Cui N."/>
            <person name="Li J."/>
            <person name="Chen X."/>
            <person name="Luo L."/>
            <person name="Yu J."/>
            <person name="Kang L."/>
            <person name="Cui F."/>
        </authorList>
    </citation>
    <scope>NUCLEOTIDE SEQUENCE [LARGE SCALE GENOMIC DNA]</scope>
    <source>
        <strain evidence="2">Lst14</strain>
    </source>
</reference>
<protein>
    <submittedName>
        <fullName evidence="2">Uncharacterized protein</fullName>
    </submittedName>
</protein>
<evidence type="ECO:0000313" key="3">
    <source>
        <dbReference type="Proteomes" id="UP000291343"/>
    </source>
</evidence>
<proteinExistence type="predicted"/>
<feature type="non-terminal residue" evidence="2">
    <location>
        <position position="1"/>
    </location>
</feature>
<dbReference type="OrthoDB" id="6616574at2759"/>
<dbReference type="STRING" id="195883.A0A482WUP7"/>
<dbReference type="EMBL" id="QKKF02024683">
    <property type="protein sequence ID" value="RZF37329.1"/>
    <property type="molecule type" value="Genomic_DNA"/>
</dbReference>
<evidence type="ECO:0000256" key="1">
    <source>
        <dbReference type="SAM" id="MobiDB-lite"/>
    </source>
</evidence>
<name>A0A482WUP7_LAOST</name>
<feature type="region of interest" description="Disordered" evidence="1">
    <location>
        <begin position="1"/>
        <end position="119"/>
    </location>
</feature>
<feature type="compositionally biased region" description="Polar residues" evidence="1">
    <location>
        <begin position="43"/>
        <end position="56"/>
    </location>
</feature>
<keyword evidence="3" id="KW-1185">Reference proteome</keyword>
<evidence type="ECO:0000313" key="2">
    <source>
        <dbReference type="EMBL" id="RZF37329.1"/>
    </source>
</evidence>